<feature type="region of interest" description="Disordered" evidence="2">
    <location>
        <begin position="1"/>
        <end position="71"/>
    </location>
</feature>
<evidence type="ECO:0000313" key="3">
    <source>
        <dbReference type="EMBL" id="KAL3781498.1"/>
    </source>
</evidence>
<proteinExistence type="predicted"/>
<evidence type="ECO:0000256" key="1">
    <source>
        <dbReference type="SAM" id="Coils"/>
    </source>
</evidence>
<feature type="compositionally biased region" description="Polar residues" evidence="2">
    <location>
        <begin position="768"/>
        <end position="778"/>
    </location>
</feature>
<sequence length="966" mass="104382">MSAYARSSVTFNPSNGIHRFSQRSSAFNKQRDSSSRRPSSGRGQSNERPSSNGYSNKYNEPASNIFIPPNNIDNHDEFYPFSQITMSQSTVKSDHVDNINGASNNNASRDTLENRAAKWRSSRKEFERSQSLLLQASDKPSSENKATKAAQLLPSVAGQRSRFQSTPGRRDKRSKLSLGATLKPTVGRLANSIQRSNITPAGRSNNIASAGAGRSNITSMQRSITASAGAGRSAIGRSYTPASFSSTLMARGASAVMSAMTPLRSFARQRRIGLGLNGGGVSGGVNVGGGNFGGGGNGSVNVGAVSGNVGVNVGGNAAGVGAYSAQLSQEPSPLDRPKKNRKPLVTTANTTEGTQEVVDFQTNQDYERSKTSVSTYDPDPPRAAEKNVDCAAQDTEVTTANKEVNAEDPTVNKDVNATDVDQMADLLTQIQNAQRQFNETKQAMEEQYLVLNNRYQEVIRQQELLEKERSDAKAEFDAHYSQLEGKMRDLLEIKCTSDDFKTEASNQHQVLISQMDNVKMEMMAKFGKFVDESKARIQVCGRLEMEALEGMCRVGKEELRDVVDGGKREIELECKRAVEDVRTSVREVGLPDQSVVATLSARNADATVDEEMDACNVEKENAKPMDGNSPIKSSKVDSTVLCKTSTSDNTSAELHEDDASSFDDDGSLLNNSSLAPAPPKKNASVKKQTVKTGSSVYSARTAPRAGMSVSTTPFSAKTTPRMQNSYTKKQSVTGAESTRKKTPINEVVNGTKCASRAAGISSEPPSPNITNISPKLVQSTKKDTSSGKKTKSKAALPISLEHGKKRSRADFDAIKSPRRSKRVREASRVEQRRALEASLSQDSVLSRKVTPKEDPKASPLVRKKTYGKSPSPTDSFKTSPASSNGTDSSDDMFLGKSVVVNADQDQNIGGLDGCESIVQRDVGPLAVPWGARSGPAKSRKTYSTGRKRDRKPFSFETISSIFEFKF</sequence>
<comment type="caution">
    <text evidence="3">The sequence shown here is derived from an EMBL/GenBank/DDBJ whole genome shotgun (WGS) entry which is preliminary data.</text>
</comment>
<feature type="region of interest" description="Disordered" evidence="2">
    <location>
        <begin position="926"/>
        <end position="948"/>
    </location>
</feature>
<feature type="compositionally biased region" description="Polar residues" evidence="2">
    <location>
        <begin position="708"/>
        <end position="736"/>
    </location>
</feature>
<evidence type="ECO:0000313" key="4">
    <source>
        <dbReference type="Proteomes" id="UP001530400"/>
    </source>
</evidence>
<feature type="coiled-coil region" evidence="1">
    <location>
        <begin position="423"/>
        <end position="475"/>
    </location>
</feature>
<accession>A0ABD3P0X6</accession>
<feature type="region of interest" description="Disordered" evidence="2">
    <location>
        <begin position="644"/>
        <end position="890"/>
    </location>
</feature>
<feature type="compositionally biased region" description="Polar residues" evidence="2">
    <location>
        <begin position="346"/>
        <end position="364"/>
    </location>
</feature>
<feature type="compositionally biased region" description="Polar residues" evidence="2">
    <location>
        <begin position="46"/>
        <end position="62"/>
    </location>
</feature>
<feature type="region of interest" description="Disordered" evidence="2">
    <location>
        <begin position="154"/>
        <end position="176"/>
    </location>
</feature>
<feature type="region of interest" description="Disordered" evidence="2">
    <location>
        <begin position="619"/>
        <end position="638"/>
    </location>
</feature>
<keyword evidence="1" id="KW-0175">Coiled coil</keyword>
<feature type="compositionally biased region" description="Polar residues" evidence="2">
    <location>
        <begin position="1"/>
        <end position="15"/>
    </location>
</feature>
<feature type="compositionally biased region" description="Basic residues" evidence="2">
    <location>
        <begin position="937"/>
        <end position="948"/>
    </location>
</feature>
<protein>
    <submittedName>
        <fullName evidence="3">Uncharacterized protein</fullName>
    </submittedName>
</protein>
<feature type="compositionally biased region" description="Polar residues" evidence="2">
    <location>
        <begin position="685"/>
        <end position="698"/>
    </location>
</feature>
<dbReference type="EMBL" id="JALLPJ020000841">
    <property type="protein sequence ID" value="KAL3781498.1"/>
    <property type="molecule type" value="Genomic_DNA"/>
</dbReference>
<feature type="region of interest" description="Disordered" evidence="2">
    <location>
        <begin position="326"/>
        <end position="384"/>
    </location>
</feature>
<reference evidence="3 4" key="1">
    <citation type="submission" date="2024-10" db="EMBL/GenBank/DDBJ databases">
        <title>Updated reference genomes for cyclostephanoid diatoms.</title>
        <authorList>
            <person name="Roberts W.R."/>
            <person name="Alverson A.J."/>
        </authorList>
    </citation>
    <scope>NUCLEOTIDE SEQUENCE [LARGE SCALE GENOMIC DNA]</scope>
    <source>
        <strain evidence="3 4">AJA010-31</strain>
    </source>
</reference>
<feature type="compositionally biased region" description="Basic and acidic residues" evidence="2">
    <location>
        <begin position="823"/>
        <end position="835"/>
    </location>
</feature>
<keyword evidence="4" id="KW-1185">Reference proteome</keyword>
<gene>
    <name evidence="3" type="ORF">ACHAWO_001350</name>
</gene>
<evidence type="ECO:0000256" key="2">
    <source>
        <dbReference type="SAM" id="MobiDB-lite"/>
    </source>
</evidence>
<dbReference type="Proteomes" id="UP001530400">
    <property type="component" value="Unassembled WGS sequence"/>
</dbReference>
<feature type="compositionally biased region" description="Polar residues" evidence="2">
    <location>
        <begin position="868"/>
        <end position="887"/>
    </location>
</feature>
<dbReference type="AlphaFoldDB" id="A0ABD3P0X6"/>
<organism evidence="3 4">
    <name type="scientific">Cyclotella atomus</name>
    <dbReference type="NCBI Taxonomy" id="382360"/>
    <lineage>
        <taxon>Eukaryota</taxon>
        <taxon>Sar</taxon>
        <taxon>Stramenopiles</taxon>
        <taxon>Ochrophyta</taxon>
        <taxon>Bacillariophyta</taxon>
        <taxon>Coscinodiscophyceae</taxon>
        <taxon>Thalassiosirophycidae</taxon>
        <taxon>Stephanodiscales</taxon>
        <taxon>Stephanodiscaceae</taxon>
        <taxon>Cyclotella</taxon>
    </lineage>
</organism>
<name>A0ABD3P0X6_9STRA</name>